<gene>
    <name evidence="2" type="ORF">HPBE_LOCUS14567</name>
</gene>
<protein>
    <submittedName>
        <fullName evidence="4">DUF4806 domain-containing protein</fullName>
    </submittedName>
</protein>
<accession>A0A3P7ZIA3</accession>
<dbReference type="Proteomes" id="UP000050761">
    <property type="component" value="Unassembled WGS sequence"/>
</dbReference>
<proteinExistence type="predicted"/>
<organism evidence="3 4">
    <name type="scientific">Heligmosomoides polygyrus</name>
    <name type="common">Parasitic roundworm</name>
    <dbReference type="NCBI Taxonomy" id="6339"/>
    <lineage>
        <taxon>Eukaryota</taxon>
        <taxon>Metazoa</taxon>
        <taxon>Ecdysozoa</taxon>
        <taxon>Nematoda</taxon>
        <taxon>Chromadorea</taxon>
        <taxon>Rhabditida</taxon>
        <taxon>Rhabditina</taxon>
        <taxon>Rhabditomorpha</taxon>
        <taxon>Strongyloidea</taxon>
        <taxon>Heligmosomidae</taxon>
        <taxon>Heligmosomoides</taxon>
    </lineage>
</organism>
<accession>A0A183G0F0</accession>
<name>A0A183G0F0_HELPZ</name>
<keyword evidence="3" id="KW-1185">Reference proteome</keyword>
<feature type="compositionally biased region" description="Polar residues" evidence="1">
    <location>
        <begin position="220"/>
        <end position="229"/>
    </location>
</feature>
<sequence length="243" mass="27371">MQKRSRMADQEILNAIKDDIFPTDLSSLIDDVISAQNAESAPLEAFEVGHNNRVRSALSALSGLMKKIYQKSSDETFELSIEFGALDVPPGEFTIPPSSYGPEYVNFFNKFIHHVVSEAGVRSPRDVWPRLTTRTRKRKNHYVDFGSELVINFVKVMYEKANKEIRTSFYFDVFNMVTVALTNFSRNMKSQEAREQSTSYAAAESDTIPSRPTNGGLEVSQRTVSSAESDASMALSFFDYSQE</sequence>
<dbReference type="AlphaFoldDB" id="A0A183G0F0"/>
<evidence type="ECO:0000313" key="3">
    <source>
        <dbReference type="Proteomes" id="UP000050761"/>
    </source>
</evidence>
<evidence type="ECO:0000256" key="1">
    <source>
        <dbReference type="SAM" id="MobiDB-lite"/>
    </source>
</evidence>
<feature type="region of interest" description="Disordered" evidence="1">
    <location>
        <begin position="192"/>
        <end position="230"/>
    </location>
</feature>
<evidence type="ECO:0000313" key="2">
    <source>
        <dbReference type="EMBL" id="VDP00032.1"/>
    </source>
</evidence>
<dbReference type="EMBL" id="UZAH01028422">
    <property type="protein sequence ID" value="VDP00032.1"/>
    <property type="molecule type" value="Genomic_DNA"/>
</dbReference>
<reference evidence="2 3" key="1">
    <citation type="submission" date="2018-11" db="EMBL/GenBank/DDBJ databases">
        <authorList>
            <consortium name="Pathogen Informatics"/>
        </authorList>
    </citation>
    <scope>NUCLEOTIDE SEQUENCE [LARGE SCALE GENOMIC DNA]</scope>
</reference>
<dbReference type="WBParaSite" id="HPBE_0001456601-mRNA-1">
    <property type="protein sequence ID" value="HPBE_0001456601-mRNA-1"/>
    <property type="gene ID" value="HPBE_0001456601"/>
</dbReference>
<reference evidence="4" key="2">
    <citation type="submission" date="2019-09" db="UniProtKB">
        <authorList>
            <consortium name="WormBaseParasite"/>
        </authorList>
    </citation>
    <scope>IDENTIFICATION</scope>
</reference>
<evidence type="ECO:0000313" key="4">
    <source>
        <dbReference type="WBParaSite" id="HPBE_0001456601-mRNA-1"/>
    </source>
</evidence>